<dbReference type="PANTHER" id="PTHR21363">
    <property type="entry name" value="PREPHENATE DEHYDROGENASE"/>
    <property type="match status" value="1"/>
</dbReference>
<dbReference type="SUPFAM" id="SSF48179">
    <property type="entry name" value="6-phosphogluconate dehydrogenase C-terminal domain-like"/>
    <property type="match status" value="1"/>
</dbReference>
<dbReference type="PROSITE" id="PS51176">
    <property type="entry name" value="PDH_ADH"/>
    <property type="match status" value="1"/>
</dbReference>
<dbReference type="Gene3D" id="3.40.50.720">
    <property type="entry name" value="NAD(P)-binding Rossmann-like Domain"/>
    <property type="match status" value="1"/>
</dbReference>
<dbReference type="Pfam" id="PF20463">
    <property type="entry name" value="PDH_C"/>
    <property type="match status" value="1"/>
</dbReference>
<dbReference type="FunFam" id="3.40.50.720:FF:000208">
    <property type="entry name" value="Prephenate dehydrogenase"/>
    <property type="match status" value="1"/>
</dbReference>
<evidence type="ECO:0000259" key="12">
    <source>
        <dbReference type="PROSITE" id="PS51671"/>
    </source>
</evidence>
<evidence type="ECO:0000313" key="14">
    <source>
        <dbReference type="Proteomes" id="UP000180098"/>
    </source>
</evidence>
<comment type="similarity">
    <text evidence="2">Belongs to the prephenate/arogenate dehydrogenase family.</text>
</comment>
<dbReference type="GO" id="GO:0008977">
    <property type="term" value="F:prephenate dehydrogenase (NAD+) activity"/>
    <property type="evidence" value="ECO:0007669"/>
    <property type="project" value="UniProtKB-EC"/>
</dbReference>
<comment type="catalytic activity">
    <reaction evidence="10">
        <text>prephenate + NAD(+) = 3-(4-hydroxyphenyl)pyruvate + CO2 + NADH</text>
        <dbReference type="Rhea" id="RHEA:13869"/>
        <dbReference type="ChEBI" id="CHEBI:16526"/>
        <dbReference type="ChEBI" id="CHEBI:29934"/>
        <dbReference type="ChEBI" id="CHEBI:36242"/>
        <dbReference type="ChEBI" id="CHEBI:57540"/>
        <dbReference type="ChEBI" id="CHEBI:57945"/>
        <dbReference type="EC" id="1.3.1.12"/>
    </reaction>
</comment>
<gene>
    <name evidence="13" type="ORF">BKP35_02285</name>
</gene>
<keyword evidence="8" id="KW-0520">NAD</keyword>
<dbReference type="FunFam" id="1.10.3660.10:FF:000003">
    <property type="entry name" value="Prephenate dehydrogenase"/>
    <property type="match status" value="1"/>
</dbReference>
<dbReference type="InterPro" id="IPR008927">
    <property type="entry name" value="6-PGluconate_DH-like_C_sf"/>
</dbReference>
<reference evidence="13 14" key="1">
    <citation type="submission" date="2016-10" db="EMBL/GenBank/DDBJ databases">
        <title>Draft genome sequences of four alkaliphilic bacteria belonging to the Anaerobacillus genus.</title>
        <authorList>
            <person name="Bassil N.M."/>
            <person name="Lloyd J.R."/>
        </authorList>
    </citation>
    <scope>NUCLEOTIDE SEQUENCE [LARGE SCALE GENOMIC DNA]</scope>
    <source>
        <strain evidence="13 14">DSM 15340</strain>
    </source>
</reference>
<dbReference type="InterPro" id="IPR036291">
    <property type="entry name" value="NAD(P)-bd_dom_sf"/>
</dbReference>
<keyword evidence="7" id="KW-0560">Oxidoreductase</keyword>
<keyword evidence="14" id="KW-1185">Reference proteome</keyword>
<evidence type="ECO:0000256" key="9">
    <source>
        <dbReference type="ARBA" id="ARBA00023141"/>
    </source>
</evidence>
<dbReference type="AlphaFoldDB" id="A0A1S2LUF6"/>
<accession>A0A1S2LUF6</accession>
<evidence type="ECO:0000256" key="4">
    <source>
        <dbReference type="ARBA" id="ARBA00016891"/>
    </source>
</evidence>
<dbReference type="GO" id="GO:0006571">
    <property type="term" value="P:tyrosine biosynthetic process"/>
    <property type="evidence" value="ECO:0007669"/>
    <property type="project" value="UniProtKB-UniPathway"/>
</dbReference>
<name>A0A1S2LUF6_9BACI</name>
<dbReference type="InterPro" id="IPR003099">
    <property type="entry name" value="Prephen_DH"/>
</dbReference>
<dbReference type="SUPFAM" id="SSF51735">
    <property type="entry name" value="NAD(P)-binding Rossmann-fold domains"/>
    <property type="match status" value="1"/>
</dbReference>
<dbReference type="InterPro" id="IPR045865">
    <property type="entry name" value="ACT-like_dom_sf"/>
</dbReference>
<dbReference type="RefSeq" id="WP_071311765.1">
    <property type="nucleotide sequence ID" value="NZ_MLQQ01000001.1"/>
</dbReference>
<dbReference type="OrthoDB" id="9802008at2"/>
<dbReference type="EC" id="1.3.1.12" evidence="3"/>
<dbReference type="Pfam" id="PF01842">
    <property type="entry name" value="ACT"/>
    <property type="match status" value="1"/>
</dbReference>
<proteinExistence type="inferred from homology"/>
<keyword evidence="9" id="KW-0057">Aromatic amino acid biosynthesis</keyword>
<feature type="domain" description="ACT" evidence="12">
    <location>
        <begin position="298"/>
        <end position="368"/>
    </location>
</feature>
<dbReference type="InterPro" id="IPR002912">
    <property type="entry name" value="ACT_dom"/>
</dbReference>
<dbReference type="PANTHER" id="PTHR21363:SF0">
    <property type="entry name" value="PREPHENATE DEHYDROGENASE [NADP(+)]"/>
    <property type="match status" value="1"/>
</dbReference>
<organism evidence="13 14">
    <name type="scientific">Anaerobacillus arseniciselenatis</name>
    <dbReference type="NCBI Taxonomy" id="85682"/>
    <lineage>
        <taxon>Bacteria</taxon>
        <taxon>Bacillati</taxon>
        <taxon>Bacillota</taxon>
        <taxon>Bacilli</taxon>
        <taxon>Bacillales</taxon>
        <taxon>Bacillaceae</taxon>
        <taxon>Anaerobacillus</taxon>
    </lineage>
</organism>
<evidence type="ECO:0000256" key="7">
    <source>
        <dbReference type="ARBA" id="ARBA00023002"/>
    </source>
</evidence>
<dbReference type="PROSITE" id="PS51671">
    <property type="entry name" value="ACT"/>
    <property type="match status" value="1"/>
</dbReference>
<evidence type="ECO:0000313" key="13">
    <source>
        <dbReference type="EMBL" id="OIJ15840.1"/>
    </source>
</evidence>
<evidence type="ECO:0000256" key="2">
    <source>
        <dbReference type="ARBA" id="ARBA00007964"/>
    </source>
</evidence>
<dbReference type="Pfam" id="PF02153">
    <property type="entry name" value="PDH_N"/>
    <property type="match status" value="1"/>
</dbReference>
<dbReference type="EMBL" id="MLQQ01000001">
    <property type="protein sequence ID" value="OIJ15840.1"/>
    <property type="molecule type" value="Genomic_DNA"/>
</dbReference>
<sequence length="368" mass="40994">MDNRKVFIIGLGLIGGSIALAIKQEHQNCQVYGYDINQNQLKVAKSLRVIDEVADTIETGVKDADLIIVATPVSKTEELILELVNYDLKPSAIITDVGSTKEKIVNKAKLFAEKDVTFIGGHPMAGSHKTGVEAAKSHLFENAFYILTPASETEMNKIIHLQNWLKGTKAKFIEMSPEQHDKLAGVISHFPHLIAASLVHQVSKLEKEEPMLLQLAAGGFRDITRIASASPVMWRDILVHNKQTVLSLLTNWQTEMERVKGIIETADEKDIYQYFETAKKFRDGLPTRQKGAIPSFYDLFVDVPDHPGVISDVTGILAKEGISITNIRILETREDIMGVLRLSLRSDQDRDRALACLTNNLYEAYISS</sequence>
<dbReference type="CDD" id="cd04909">
    <property type="entry name" value="ACT_PDH-BS"/>
    <property type="match status" value="1"/>
</dbReference>
<dbReference type="InterPro" id="IPR046825">
    <property type="entry name" value="PDH_C"/>
</dbReference>
<dbReference type="InterPro" id="IPR046826">
    <property type="entry name" value="PDH_N"/>
</dbReference>
<dbReference type="NCBIfam" id="NF005107">
    <property type="entry name" value="PRK06545.1-5"/>
    <property type="match status" value="1"/>
</dbReference>
<dbReference type="GO" id="GO:0070403">
    <property type="term" value="F:NAD+ binding"/>
    <property type="evidence" value="ECO:0007669"/>
    <property type="project" value="InterPro"/>
</dbReference>
<keyword evidence="6" id="KW-0028">Amino-acid biosynthesis</keyword>
<evidence type="ECO:0000259" key="11">
    <source>
        <dbReference type="PROSITE" id="PS51176"/>
    </source>
</evidence>
<dbReference type="UniPathway" id="UPA00122">
    <property type="reaction ID" value="UER00961"/>
</dbReference>
<evidence type="ECO:0000256" key="3">
    <source>
        <dbReference type="ARBA" id="ARBA00012068"/>
    </source>
</evidence>
<dbReference type="Gene3D" id="1.10.3660.10">
    <property type="entry name" value="6-phosphogluconate dehydrogenase C-terminal like domain"/>
    <property type="match status" value="1"/>
</dbReference>
<comment type="pathway">
    <text evidence="1">Amino-acid biosynthesis; L-tyrosine biosynthesis; (4-hydroxyphenyl)pyruvate from prephenate (NAD(+) route): step 1/1.</text>
</comment>
<evidence type="ECO:0000256" key="8">
    <source>
        <dbReference type="ARBA" id="ARBA00023027"/>
    </source>
</evidence>
<dbReference type="SUPFAM" id="SSF55021">
    <property type="entry name" value="ACT-like"/>
    <property type="match status" value="1"/>
</dbReference>
<evidence type="ECO:0000256" key="1">
    <source>
        <dbReference type="ARBA" id="ARBA00005067"/>
    </source>
</evidence>
<dbReference type="Gene3D" id="3.30.70.260">
    <property type="match status" value="1"/>
</dbReference>
<comment type="caution">
    <text evidence="13">The sequence shown here is derived from an EMBL/GenBank/DDBJ whole genome shotgun (WGS) entry which is preliminary data.</text>
</comment>
<feature type="domain" description="Prephenate/arogenate dehydrogenase" evidence="11">
    <location>
        <begin position="4"/>
        <end position="293"/>
    </location>
</feature>
<dbReference type="GO" id="GO:0004665">
    <property type="term" value="F:prephenate dehydrogenase (NADP+) activity"/>
    <property type="evidence" value="ECO:0007669"/>
    <property type="project" value="InterPro"/>
</dbReference>
<dbReference type="Proteomes" id="UP000180098">
    <property type="component" value="Unassembled WGS sequence"/>
</dbReference>
<protein>
    <recommendedName>
        <fullName evidence="4">Prephenate dehydrogenase</fullName>
        <ecNumber evidence="3">1.3.1.12</ecNumber>
    </recommendedName>
</protein>
<keyword evidence="5" id="KW-0827">Tyrosine biosynthesis</keyword>
<dbReference type="InterPro" id="IPR050812">
    <property type="entry name" value="Preph/Arog_dehydrog"/>
</dbReference>
<evidence type="ECO:0000256" key="10">
    <source>
        <dbReference type="ARBA" id="ARBA00049260"/>
    </source>
</evidence>
<evidence type="ECO:0000256" key="5">
    <source>
        <dbReference type="ARBA" id="ARBA00022498"/>
    </source>
</evidence>
<evidence type="ECO:0000256" key="6">
    <source>
        <dbReference type="ARBA" id="ARBA00022605"/>
    </source>
</evidence>